<organism evidence="1 2">
    <name type="scientific">Desulfoprunum benzoelyticum</name>
    <dbReference type="NCBI Taxonomy" id="1506996"/>
    <lineage>
        <taxon>Bacteria</taxon>
        <taxon>Pseudomonadati</taxon>
        <taxon>Thermodesulfobacteriota</taxon>
        <taxon>Desulfobulbia</taxon>
        <taxon>Desulfobulbales</taxon>
        <taxon>Desulfobulbaceae</taxon>
        <taxon>Desulfoprunum</taxon>
    </lineage>
</organism>
<evidence type="ECO:0000313" key="1">
    <source>
        <dbReference type="EMBL" id="MBB5347637.1"/>
    </source>
</evidence>
<keyword evidence="2" id="KW-1185">Reference proteome</keyword>
<accession>A0A840UMZ5</accession>
<name>A0A840UMZ5_9BACT</name>
<evidence type="ECO:0000313" key="2">
    <source>
        <dbReference type="Proteomes" id="UP000539642"/>
    </source>
</evidence>
<comment type="caution">
    <text evidence="1">The sequence shown here is derived from an EMBL/GenBank/DDBJ whole genome shotgun (WGS) entry which is preliminary data.</text>
</comment>
<sequence length="448" mass="51898">MGGKYVLWVTLLVLVLPLPLPAGQLNWMGHWKGEDKRELLVHEVKKQFEFLHPEMTVNLQFDVDLEGEGDYYKMKVAHKIVEMIKTGRIEWDIVFCDIPVYNHVADLLNDPLWGRKHLVDFATVPGFLESQKDFIVKTPYYRERMGGIFAGPHIEGIVFCLWYTRQVADKTGIAVKERGMTSEDFLSYARLLAAYNKEHGTFIPFLHLSSFNRIEALFEYLFKSQFSDPEFVIQEKYDERKAEAFLATLEIFEQLSRYQPVINTDWRTLDWRDCERDFLAGGSLFLPGGTYMYSHFRGVSPQYYQNGIPVEQPYVKQPNGLVGHFVNAFAVMKRSPNRQAAIDLSMMWTEPEIAEKWVEYTRNPTGIRGNLQEPVLGRGAGDVYGDFLYDMELQYNALPMRNIRAPTYVFGKGMPVGEEEFRNDLVLILEGKLKAGDYYQALVRQVRQ</sequence>
<dbReference type="EMBL" id="JACHEO010000005">
    <property type="protein sequence ID" value="MBB5347637.1"/>
    <property type="molecule type" value="Genomic_DNA"/>
</dbReference>
<proteinExistence type="predicted"/>
<dbReference type="RefSeq" id="WP_183349564.1">
    <property type="nucleotide sequence ID" value="NZ_JACHEO010000005.1"/>
</dbReference>
<gene>
    <name evidence="1" type="ORF">HNQ81_001358</name>
</gene>
<dbReference type="AlphaFoldDB" id="A0A840UMZ5"/>
<dbReference type="Proteomes" id="UP000539642">
    <property type="component" value="Unassembled WGS sequence"/>
</dbReference>
<dbReference type="SUPFAM" id="SSF53850">
    <property type="entry name" value="Periplasmic binding protein-like II"/>
    <property type="match status" value="1"/>
</dbReference>
<reference evidence="1 2" key="1">
    <citation type="submission" date="2020-08" db="EMBL/GenBank/DDBJ databases">
        <title>Genomic Encyclopedia of Type Strains, Phase IV (KMG-IV): sequencing the most valuable type-strain genomes for metagenomic binning, comparative biology and taxonomic classification.</title>
        <authorList>
            <person name="Goeker M."/>
        </authorList>
    </citation>
    <scope>NUCLEOTIDE SEQUENCE [LARGE SCALE GENOMIC DNA]</scope>
    <source>
        <strain evidence="1 2">DSM 28570</strain>
    </source>
</reference>
<evidence type="ECO:0008006" key="3">
    <source>
        <dbReference type="Google" id="ProtNLM"/>
    </source>
</evidence>
<protein>
    <recommendedName>
        <fullName evidence="3">ABC transporter substrate-binding protein</fullName>
    </recommendedName>
</protein>
<dbReference type="Gene3D" id="3.40.190.10">
    <property type="entry name" value="Periplasmic binding protein-like II"/>
    <property type="match status" value="1"/>
</dbReference>